<comment type="miscellaneous">
    <text evidence="7">In eukaryotes there are cytoplasmic, mitochondrial and chloroplastic isozymes.</text>
</comment>
<evidence type="ECO:0000313" key="10">
    <source>
        <dbReference type="RefSeq" id="XP_003745108.1"/>
    </source>
</evidence>
<sequence>MSRFESVEAAPPVAVFALSQAYKADKSPQKVDLGVGAYRGNDAKPWVLPVVKKVELETAQLMGDQLDHEYLGQRGIESFTSAAVKLILGADNEAIASGRAAGVQCLSGTGSLRVGADFLANKAGFTHFLASAPTWPNHFAVFKDAGFKSSGTYRYWDEKTRGLDFAGMKEDLNNAPEGSVIILHVCAHNPTGVDPTQDQWKEIAEICKAKKHFPFFDCAYQGFASGDLEKDSWSLRYFVAQGFELFCAQSFAKNFGLYNERVGNLLVVMNCKKALASSLSQMSVRIRAAYSNPPFHGARIVSQVLNNPELFNQWMECVKTMSSRIISMRSKLKAKLIELKTPGSWEHVTNQIGMFCYTGLTEAQVAHIIKEHHVYLMKDGRISMAGINDNNIDHVAKAFNDAVTNVPAKL</sequence>
<dbReference type="InterPro" id="IPR000796">
    <property type="entry name" value="Asp_trans"/>
</dbReference>
<dbReference type="SUPFAM" id="SSF53383">
    <property type="entry name" value="PLP-dependent transferases"/>
    <property type="match status" value="1"/>
</dbReference>
<comment type="similarity">
    <text evidence="2">Belongs to the class-I pyridoxal-phosphate-dependent aminotransferase family.</text>
</comment>
<dbReference type="EC" id="2.6.1.1" evidence="7"/>
<evidence type="ECO:0000256" key="3">
    <source>
        <dbReference type="ARBA" id="ARBA00011738"/>
    </source>
</evidence>
<dbReference type="InterPro" id="IPR004838">
    <property type="entry name" value="NHTrfase_class1_PyrdxlP-BS"/>
</dbReference>
<proteinExistence type="inferred from homology"/>
<dbReference type="PRINTS" id="PR00799">
    <property type="entry name" value="TRANSAMINASE"/>
</dbReference>
<keyword evidence="4 7" id="KW-0032">Aminotransferase</keyword>
<reference evidence="10" key="1">
    <citation type="submission" date="2025-08" db="UniProtKB">
        <authorList>
            <consortium name="RefSeq"/>
        </authorList>
    </citation>
    <scope>IDENTIFICATION</scope>
</reference>
<comment type="cofactor">
    <cofactor evidence="1">
        <name>pyridoxal 5'-phosphate</name>
        <dbReference type="ChEBI" id="CHEBI:597326"/>
    </cofactor>
</comment>
<dbReference type="InterPro" id="IPR015421">
    <property type="entry name" value="PyrdxlP-dep_Trfase_major"/>
</dbReference>
<dbReference type="GO" id="GO:0005829">
    <property type="term" value="C:cytosol"/>
    <property type="evidence" value="ECO:0007669"/>
    <property type="project" value="TreeGrafter"/>
</dbReference>
<protein>
    <recommendedName>
        <fullName evidence="7">Aspartate aminotransferase</fullName>
        <ecNumber evidence="7">2.6.1.1</ecNumber>
    </recommendedName>
</protein>
<evidence type="ECO:0000256" key="7">
    <source>
        <dbReference type="RuleBase" id="RU000480"/>
    </source>
</evidence>
<dbReference type="Pfam" id="PF00155">
    <property type="entry name" value="Aminotran_1_2"/>
    <property type="match status" value="1"/>
</dbReference>
<comment type="catalytic activity">
    <reaction evidence="7">
        <text>L-aspartate + 2-oxoglutarate = oxaloacetate + L-glutamate</text>
        <dbReference type="Rhea" id="RHEA:21824"/>
        <dbReference type="ChEBI" id="CHEBI:16452"/>
        <dbReference type="ChEBI" id="CHEBI:16810"/>
        <dbReference type="ChEBI" id="CHEBI:29985"/>
        <dbReference type="ChEBI" id="CHEBI:29991"/>
        <dbReference type="EC" id="2.6.1.1"/>
    </reaction>
</comment>
<dbReference type="AlphaFoldDB" id="A0AAJ6QV48"/>
<dbReference type="Gene3D" id="3.90.1150.10">
    <property type="entry name" value="Aspartate Aminotransferase, domain 1"/>
    <property type="match status" value="1"/>
</dbReference>
<dbReference type="CTD" id="2805"/>
<dbReference type="FunFam" id="3.40.640.10:FF:000066">
    <property type="entry name" value="Aspartate aminotransferase"/>
    <property type="match status" value="1"/>
</dbReference>
<evidence type="ECO:0000256" key="6">
    <source>
        <dbReference type="ARBA" id="ARBA00022898"/>
    </source>
</evidence>
<evidence type="ECO:0000313" key="9">
    <source>
        <dbReference type="Proteomes" id="UP000694867"/>
    </source>
</evidence>
<keyword evidence="6" id="KW-0663">Pyridoxal phosphate</keyword>
<dbReference type="PROSITE" id="PS00105">
    <property type="entry name" value="AA_TRANSFER_CLASS_1"/>
    <property type="match status" value="1"/>
</dbReference>
<dbReference type="GO" id="GO:0030170">
    <property type="term" value="F:pyridoxal phosphate binding"/>
    <property type="evidence" value="ECO:0007669"/>
    <property type="project" value="InterPro"/>
</dbReference>
<dbReference type="InterPro" id="IPR015424">
    <property type="entry name" value="PyrdxlP-dep_Trfase"/>
</dbReference>
<dbReference type="GO" id="GO:0004069">
    <property type="term" value="F:L-aspartate:2-oxoglutarate aminotransferase activity"/>
    <property type="evidence" value="ECO:0007669"/>
    <property type="project" value="UniProtKB-EC"/>
</dbReference>
<evidence type="ECO:0000256" key="1">
    <source>
        <dbReference type="ARBA" id="ARBA00001933"/>
    </source>
</evidence>
<dbReference type="RefSeq" id="XP_003745108.1">
    <property type="nucleotide sequence ID" value="XM_003745060.2"/>
</dbReference>
<dbReference type="GO" id="GO:0006532">
    <property type="term" value="P:aspartate biosynthetic process"/>
    <property type="evidence" value="ECO:0007669"/>
    <property type="project" value="TreeGrafter"/>
</dbReference>
<dbReference type="FunFam" id="3.90.1150.10:FF:000001">
    <property type="entry name" value="Aspartate aminotransferase"/>
    <property type="match status" value="1"/>
</dbReference>
<dbReference type="Proteomes" id="UP000694867">
    <property type="component" value="Unplaced"/>
</dbReference>
<dbReference type="Gene3D" id="3.40.640.10">
    <property type="entry name" value="Type I PLP-dependent aspartate aminotransferase-like (Major domain)"/>
    <property type="match status" value="1"/>
</dbReference>
<gene>
    <name evidence="10" type="primary">LOC100907428</name>
</gene>
<organism evidence="9 10">
    <name type="scientific">Galendromus occidentalis</name>
    <name type="common">western predatory mite</name>
    <dbReference type="NCBI Taxonomy" id="34638"/>
    <lineage>
        <taxon>Eukaryota</taxon>
        <taxon>Metazoa</taxon>
        <taxon>Ecdysozoa</taxon>
        <taxon>Arthropoda</taxon>
        <taxon>Chelicerata</taxon>
        <taxon>Arachnida</taxon>
        <taxon>Acari</taxon>
        <taxon>Parasitiformes</taxon>
        <taxon>Mesostigmata</taxon>
        <taxon>Gamasina</taxon>
        <taxon>Phytoseioidea</taxon>
        <taxon>Phytoseiidae</taxon>
        <taxon>Typhlodrominae</taxon>
        <taxon>Galendromus</taxon>
    </lineage>
</organism>
<name>A0AAJ6QV48_9ACAR</name>
<dbReference type="GeneID" id="100907428"/>
<evidence type="ECO:0000259" key="8">
    <source>
        <dbReference type="Pfam" id="PF00155"/>
    </source>
</evidence>
<keyword evidence="5 7" id="KW-0808">Transferase</keyword>
<dbReference type="PANTHER" id="PTHR11879">
    <property type="entry name" value="ASPARTATE AMINOTRANSFERASE"/>
    <property type="match status" value="1"/>
</dbReference>
<dbReference type="KEGG" id="goe:100907428"/>
<dbReference type="InterPro" id="IPR015422">
    <property type="entry name" value="PyrdxlP-dep_Trfase_small"/>
</dbReference>
<accession>A0AAJ6QV48</accession>
<dbReference type="NCBIfam" id="NF006719">
    <property type="entry name" value="PRK09257.1"/>
    <property type="match status" value="1"/>
</dbReference>
<comment type="subunit">
    <text evidence="3 7">Homodimer.</text>
</comment>
<evidence type="ECO:0000256" key="2">
    <source>
        <dbReference type="ARBA" id="ARBA00007441"/>
    </source>
</evidence>
<dbReference type="InterPro" id="IPR004839">
    <property type="entry name" value="Aminotransferase_I/II_large"/>
</dbReference>
<keyword evidence="9" id="KW-1185">Reference proteome</keyword>
<dbReference type="PANTHER" id="PTHR11879:SF55">
    <property type="entry name" value="GLUTAMATE OXALOACETATE TRANSAMINASE 1, ISOFORM B"/>
    <property type="match status" value="1"/>
</dbReference>
<evidence type="ECO:0000256" key="4">
    <source>
        <dbReference type="ARBA" id="ARBA00022576"/>
    </source>
</evidence>
<evidence type="ECO:0000256" key="5">
    <source>
        <dbReference type="ARBA" id="ARBA00022679"/>
    </source>
</evidence>
<feature type="domain" description="Aminotransferase class I/classII large" evidence="8">
    <location>
        <begin position="29"/>
        <end position="399"/>
    </location>
</feature>
<dbReference type="CDD" id="cd00609">
    <property type="entry name" value="AAT_like"/>
    <property type="match status" value="1"/>
</dbReference>